<dbReference type="EMBL" id="CP009440">
    <property type="protein sequence ID" value="AJI52558.1"/>
    <property type="molecule type" value="Genomic_DNA"/>
</dbReference>
<evidence type="ECO:0000256" key="1">
    <source>
        <dbReference type="SAM" id="Phobius"/>
    </source>
</evidence>
<keyword evidence="1" id="KW-1133">Transmembrane helix</keyword>
<organism evidence="2 3">
    <name type="scientific">Francisella philomiragia</name>
    <dbReference type="NCBI Taxonomy" id="28110"/>
    <lineage>
        <taxon>Bacteria</taxon>
        <taxon>Pseudomonadati</taxon>
        <taxon>Pseudomonadota</taxon>
        <taxon>Gammaproteobacteria</taxon>
        <taxon>Thiotrichales</taxon>
        <taxon>Francisellaceae</taxon>
        <taxon>Francisella</taxon>
    </lineage>
</organism>
<feature type="transmembrane region" description="Helical" evidence="1">
    <location>
        <begin position="111"/>
        <end position="131"/>
    </location>
</feature>
<feature type="transmembrane region" description="Helical" evidence="1">
    <location>
        <begin position="151"/>
        <end position="172"/>
    </location>
</feature>
<reference evidence="2 3" key="1">
    <citation type="journal article" date="2015" name="Genome Announc.">
        <title>Genome sequencing of 18 francisella strains to aid in assay development and testing.</title>
        <authorList>
            <person name="Johnson S.L."/>
            <person name="Daligault H.E."/>
            <person name="Davenport K.W."/>
            <person name="Coyne S.R."/>
            <person name="Frey K.G."/>
            <person name="Koroleva G.I."/>
            <person name="Broomall S.M."/>
            <person name="Bishop-Lilly K.A."/>
            <person name="Bruce D.C."/>
            <person name="Chertkov O."/>
            <person name="Freitas T."/>
            <person name="Jaissle J."/>
            <person name="Ladner J.T."/>
            <person name="Rosenzweig C.N."/>
            <person name="Gibbons H.S."/>
            <person name="Palacios G.F."/>
            <person name="Redden C.L."/>
            <person name="Xu Y."/>
            <person name="Minogue T.D."/>
            <person name="Chain P.S."/>
        </authorList>
    </citation>
    <scope>NUCLEOTIDE SEQUENCE [LARGE SCALE GENOMIC DNA]</scope>
    <source>
        <strain evidence="2 3">GA01-2794</strain>
    </source>
</reference>
<name>A0A0B6D4H3_9GAMM</name>
<evidence type="ECO:0000313" key="3">
    <source>
        <dbReference type="Proteomes" id="UP000031830"/>
    </source>
</evidence>
<evidence type="ECO:0000313" key="2">
    <source>
        <dbReference type="EMBL" id="AJI52558.1"/>
    </source>
</evidence>
<protein>
    <submittedName>
        <fullName evidence="2">Putative membrane protein</fullName>
    </submittedName>
</protein>
<feature type="transmembrane region" description="Helical" evidence="1">
    <location>
        <begin position="6"/>
        <end position="28"/>
    </location>
</feature>
<proteinExistence type="predicted"/>
<dbReference type="RefSeq" id="WP_044526807.1">
    <property type="nucleotide sequence ID" value="NZ_CP009440.1"/>
</dbReference>
<dbReference type="OrthoDB" id="9804091at2"/>
<dbReference type="AlphaFoldDB" id="A0A0B6D4H3"/>
<dbReference type="KEGG" id="fpz:LA55_1756"/>
<keyword evidence="1" id="KW-0812">Transmembrane</keyword>
<dbReference type="Proteomes" id="UP000031830">
    <property type="component" value="Chromosome"/>
</dbReference>
<gene>
    <name evidence="2" type="ORF">LA55_1756</name>
</gene>
<sequence length="362" mass="42717">MIFIISTISLILGLFILVQLEKVLGKLIKKPIEYSEGQGFTLLYILGAVAVWGSIFFYWSTKKQIVNYFNISDYQFSFFLYLFAGVVAVAIFASLFFRYDSAKKIYSKRAVLVYLLISNFIVIALFTIFLLPMISVMGSSDRAGYLFDQIVIFNSAVVAVVYIWYLLVYFCLRFFDIQKVFKYGWIVFIIYFLSVPITLFVSKYYIEYKQKNTLYTVYIDSDKVKQKISVNVLGKYLPHYLLRSYCSLNICNTKNNLNLFLPINSESKNIKYYFTNIYWEKIEDNKNSNFIVSSNSKILCESQSKDIKCFYKEEIRRKDNFRLIVNYVFYVHNPSEIKNKEWQNLLNQIDKENQKFNISRGM</sequence>
<feature type="transmembrane region" description="Helical" evidence="1">
    <location>
        <begin position="40"/>
        <end position="59"/>
    </location>
</feature>
<feature type="transmembrane region" description="Helical" evidence="1">
    <location>
        <begin position="79"/>
        <end position="99"/>
    </location>
</feature>
<accession>A0A0B6D4H3</accession>
<feature type="transmembrane region" description="Helical" evidence="1">
    <location>
        <begin position="184"/>
        <end position="206"/>
    </location>
</feature>
<keyword evidence="1" id="KW-0472">Membrane</keyword>